<name>A0ABS9KQY9_9BACT</name>
<dbReference type="Pfam" id="PF00487">
    <property type="entry name" value="FA_desaturase"/>
    <property type="match status" value="1"/>
</dbReference>
<evidence type="ECO:0000259" key="2">
    <source>
        <dbReference type="Pfam" id="PF00487"/>
    </source>
</evidence>
<feature type="transmembrane region" description="Helical" evidence="1">
    <location>
        <begin position="101"/>
        <end position="118"/>
    </location>
</feature>
<gene>
    <name evidence="3" type="ORF">LZZ85_10420</name>
</gene>
<dbReference type="Proteomes" id="UP001165367">
    <property type="component" value="Unassembled WGS sequence"/>
</dbReference>
<feature type="transmembrane region" description="Helical" evidence="1">
    <location>
        <begin position="37"/>
        <end position="57"/>
    </location>
</feature>
<evidence type="ECO:0000256" key="1">
    <source>
        <dbReference type="SAM" id="Phobius"/>
    </source>
</evidence>
<accession>A0ABS9KQY9</accession>
<dbReference type="InterPro" id="IPR005804">
    <property type="entry name" value="FA_desaturase_dom"/>
</dbReference>
<keyword evidence="4" id="KW-1185">Reference proteome</keyword>
<keyword evidence="1" id="KW-0812">Transmembrane</keyword>
<keyword evidence="1" id="KW-1133">Transmembrane helix</keyword>
<reference evidence="3" key="1">
    <citation type="submission" date="2022-01" db="EMBL/GenBank/DDBJ databases">
        <authorList>
            <person name="Jo J.-H."/>
            <person name="Im W.-T."/>
        </authorList>
    </citation>
    <scope>NUCLEOTIDE SEQUENCE</scope>
    <source>
        <strain evidence="3">NA20</strain>
    </source>
</reference>
<comment type="caution">
    <text evidence="3">The sequence shown here is derived from an EMBL/GenBank/DDBJ whole genome shotgun (WGS) entry which is preliminary data.</text>
</comment>
<proteinExistence type="predicted"/>
<feature type="transmembrane region" description="Helical" evidence="1">
    <location>
        <begin position="155"/>
        <end position="175"/>
    </location>
</feature>
<dbReference type="RefSeq" id="WP_237871366.1">
    <property type="nucleotide sequence ID" value="NZ_JAKLTR010000005.1"/>
</dbReference>
<protein>
    <submittedName>
        <fullName evidence="3">Fatty acid desaturase</fullName>
    </submittedName>
</protein>
<feature type="domain" description="Fatty acid desaturase" evidence="2">
    <location>
        <begin position="65"/>
        <end position="276"/>
    </location>
</feature>
<evidence type="ECO:0000313" key="4">
    <source>
        <dbReference type="Proteomes" id="UP001165367"/>
    </source>
</evidence>
<dbReference type="PANTHER" id="PTHR36459">
    <property type="entry name" value="ORF"/>
    <property type="match status" value="1"/>
</dbReference>
<keyword evidence="1" id="KW-0472">Membrane</keyword>
<dbReference type="EMBL" id="JAKLTR010000005">
    <property type="protein sequence ID" value="MCG2614699.1"/>
    <property type="molecule type" value="Genomic_DNA"/>
</dbReference>
<feature type="transmembrane region" description="Helical" evidence="1">
    <location>
        <begin position="195"/>
        <end position="218"/>
    </location>
</feature>
<evidence type="ECO:0000313" key="3">
    <source>
        <dbReference type="EMBL" id="MCG2614699.1"/>
    </source>
</evidence>
<organism evidence="3 4">
    <name type="scientific">Terrimonas ginsenosidimutans</name>
    <dbReference type="NCBI Taxonomy" id="2908004"/>
    <lineage>
        <taxon>Bacteria</taxon>
        <taxon>Pseudomonadati</taxon>
        <taxon>Bacteroidota</taxon>
        <taxon>Chitinophagia</taxon>
        <taxon>Chitinophagales</taxon>
        <taxon>Chitinophagaceae</taxon>
        <taxon>Terrimonas</taxon>
    </lineage>
</organism>
<feature type="transmembrane region" description="Helical" evidence="1">
    <location>
        <begin position="63"/>
        <end position="80"/>
    </location>
</feature>
<dbReference type="PANTHER" id="PTHR36459:SF1">
    <property type="entry name" value="FATTY ACID DESATURASE DOMAIN-CONTAINING PROTEIN-RELATED"/>
    <property type="match status" value="1"/>
</dbReference>
<sequence>MKALTTITDPVYIPKENFSSYERFWLRYMNDKRDLPFIHLLTGIHLLVLPIAILLYTPVLQGWYWWIAYIPYFYFSQLYFKGRFGLMLHCISHRKLFKKNFTWIYHWIIWCVCPFFGHTPETYFVHHMAMHHVENNMHDDASSTLNYRRDSLRGFISYVTRFLFLGFRDTFMYLFTKKRKKFYMRLSYGEISFYLFCIGMCFVNLQATLWIFIIPFVFARIVMMLGNWAQHAFVDPENPEDNTINCINTKYNQICWNDGYHAVHHNRPALHYTEIPVEFMKNKDKYAADKILTFDGIHYLHIFVWLMTKRYDKLAANLVNVNNMFASDEEAIAVMQERTRKIPEPGIYTAHPEMKTSLNMTEA</sequence>